<dbReference type="PANTHER" id="PTHR23514:SF16">
    <property type="entry name" value="TRANSPORTER, PUTATIVE (AFU_ORTHOLOGUE AFUA_2G17270)-RELATED"/>
    <property type="match status" value="1"/>
</dbReference>
<feature type="transmembrane region" description="Helical" evidence="6">
    <location>
        <begin position="206"/>
        <end position="226"/>
    </location>
</feature>
<dbReference type="GO" id="GO:0016020">
    <property type="term" value="C:membrane"/>
    <property type="evidence" value="ECO:0007669"/>
    <property type="project" value="UniProtKB-SubCell"/>
</dbReference>
<dbReference type="InterPro" id="IPR036259">
    <property type="entry name" value="MFS_trans_sf"/>
</dbReference>
<dbReference type="SUPFAM" id="SSF103473">
    <property type="entry name" value="MFS general substrate transporter"/>
    <property type="match status" value="1"/>
</dbReference>
<feature type="domain" description="Major facilitator superfamily (MFS) profile" evidence="7">
    <location>
        <begin position="50"/>
        <end position="445"/>
    </location>
</feature>
<dbReference type="PANTHER" id="PTHR23514">
    <property type="entry name" value="BYPASS OF STOP CODON PROTEIN 6"/>
    <property type="match status" value="1"/>
</dbReference>
<feature type="transmembrane region" description="Helical" evidence="6">
    <location>
        <begin position="268"/>
        <end position="289"/>
    </location>
</feature>
<protein>
    <submittedName>
        <fullName evidence="8">MFS general substrate transporter</fullName>
    </submittedName>
</protein>
<evidence type="ECO:0000256" key="3">
    <source>
        <dbReference type="ARBA" id="ARBA00022989"/>
    </source>
</evidence>
<dbReference type="EMBL" id="ML996185">
    <property type="protein sequence ID" value="KAF2731977.1"/>
    <property type="molecule type" value="Genomic_DNA"/>
</dbReference>
<evidence type="ECO:0000259" key="7">
    <source>
        <dbReference type="PROSITE" id="PS50850"/>
    </source>
</evidence>
<evidence type="ECO:0000256" key="1">
    <source>
        <dbReference type="ARBA" id="ARBA00004141"/>
    </source>
</evidence>
<evidence type="ECO:0000313" key="9">
    <source>
        <dbReference type="Proteomes" id="UP000799444"/>
    </source>
</evidence>
<keyword evidence="3 6" id="KW-1133">Transmembrane helix</keyword>
<accession>A0A9P4QVQ1</accession>
<feature type="region of interest" description="Disordered" evidence="5">
    <location>
        <begin position="1"/>
        <end position="22"/>
    </location>
</feature>
<dbReference type="GO" id="GO:0022857">
    <property type="term" value="F:transmembrane transporter activity"/>
    <property type="evidence" value="ECO:0007669"/>
    <property type="project" value="InterPro"/>
</dbReference>
<feature type="transmembrane region" description="Helical" evidence="6">
    <location>
        <begin position="136"/>
        <end position="156"/>
    </location>
</feature>
<evidence type="ECO:0000256" key="6">
    <source>
        <dbReference type="SAM" id="Phobius"/>
    </source>
</evidence>
<dbReference type="Gene3D" id="1.20.1250.20">
    <property type="entry name" value="MFS general substrate transporter like domains"/>
    <property type="match status" value="2"/>
</dbReference>
<feature type="transmembrane region" description="Helical" evidence="6">
    <location>
        <begin position="113"/>
        <end position="130"/>
    </location>
</feature>
<dbReference type="InterPro" id="IPR011701">
    <property type="entry name" value="MFS"/>
</dbReference>
<dbReference type="InterPro" id="IPR020846">
    <property type="entry name" value="MFS_dom"/>
</dbReference>
<feature type="transmembrane region" description="Helical" evidence="6">
    <location>
        <begin position="51"/>
        <end position="76"/>
    </location>
</feature>
<comment type="subcellular location">
    <subcellularLocation>
        <location evidence="1">Membrane</location>
        <topology evidence="1">Multi-pass membrane protein</topology>
    </subcellularLocation>
</comment>
<feature type="transmembrane region" description="Helical" evidence="6">
    <location>
        <begin position="358"/>
        <end position="380"/>
    </location>
</feature>
<sequence>MTVRPVQEVSHQHAHTPRETELRDFSAASAPSEVEVVVNSSILSRADTLKIVVAGFSFFFAGANDGSLGALTPYILRTYHIGSEYVALMYHGYASTFVGWVLAAFTNSHMARYFGLGLILTIGAVLQLAAHLLRFWAPPFGLYVVTFFIQACGMAYQDSHSNTFVASIKGAHRWLGFIHAMYALGCLVSPFVATAIASKIQDRWPLFYTFLVGIGVVNIIAVLVAFRDSLQINASTAATEDAHGTEATTGRAKMASRDILDTLKSPPVYLLSIFYFFMLGVVITAGGWVVEYLVSARNGKLPEVGYVSAGLWAGMFLGRVLLAEPTHRFGERRMAMGYCVIILALQLMFWLIPNLISSAVTICALGFFFGPLFATGMSIGSKLFDKRIQPTALGFVFVLAQAGGSLFPALTGVIASKAGVKIMQPILVGLIVAMGVSWALVPKVPRHDD</sequence>
<feature type="transmembrane region" description="Helical" evidence="6">
    <location>
        <begin position="422"/>
        <end position="441"/>
    </location>
</feature>
<dbReference type="Pfam" id="PF07690">
    <property type="entry name" value="MFS_1"/>
    <property type="match status" value="1"/>
</dbReference>
<feature type="transmembrane region" description="Helical" evidence="6">
    <location>
        <begin position="88"/>
        <end position="106"/>
    </location>
</feature>
<dbReference type="PROSITE" id="PS50850">
    <property type="entry name" value="MFS"/>
    <property type="match status" value="1"/>
</dbReference>
<reference evidence="8" key="1">
    <citation type="journal article" date="2020" name="Stud. Mycol.">
        <title>101 Dothideomycetes genomes: a test case for predicting lifestyles and emergence of pathogens.</title>
        <authorList>
            <person name="Haridas S."/>
            <person name="Albert R."/>
            <person name="Binder M."/>
            <person name="Bloem J."/>
            <person name="Labutti K."/>
            <person name="Salamov A."/>
            <person name="Andreopoulos B."/>
            <person name="Baker S."/>
            <person name="Barry K."/>
            <person name="Bills G."/>
            <person name="Bluhm B."/>
            <person name="Cannon C."/>
            <person name="Castanera R."/>
            <person name="Culley D."/>
            <person name="Daum C."/>
            <person name="Ezra D."/>
            <person name="Gonzalez J."/>
            <person name="Henrissat B."/>
            <person name="Kuo A."/>
            <person name="Liang C."/>
            <person name="Lipzen A."/>
            <person name="Lutzoni F."/>
            <person name="Magnuson J."/>
            <person name="Mondo S."/>
            <person name="Nolan M."/>
            <person name="Ohm R."/>
            <person name="Pangilinan J."/>
            <person name="Park H.-J."/>
            <person name="Ramirez L."/>
            <person name="Alfaro M."/>
            <person name="Sun H."/>
            <person name="Tritt A."/>
            <person name="Yoshinaga Y."/>
            <person name="Zwiers L.-H."/>
            <person name="Turgeon B."/>
            <person name="Goodwin S."/>
            <person name="Spatafora J."/>
            <person name="Crous P."/>
            <person name="Grigoriev I."/>
        </authorList>
    </citation>
    <scope>NUCLEOTIDE SEQUENCE</scope>
    <source>
        <strain evidence="8">CBS 125425</strain>
    </source>
</reference>
<name>A0A9P4QVQ1_9PLEO</name>
<feature type="transmembrane region" description="Helical" evidence="6">
    <location>
        <begin position="177"/>
        <end position="200"/>
    </location>
</feature>
<dbReference type="FunFam" id="1.20.1250.20:FF:000286">
    <property type="entry name" value="MFS efflux transporter"/>
    <property type="match status" value="1"/>
</dbReference>
<dbReference type="Proteomes" id="UP000799444">
    <property type="component" value="Unassembled WGS sequence"/>
</dbReference>
<evidence type="ECO:0000256" key="4">
    <source>
        <dbReference type="ARBA" id="ARBA00023136"/>
    </source>
</evidence>
<feature type="transmembrane region" description="Helical" evidence="6">
    <location>
        <begin position="334"/>
        <end position="352"/>
    </location>
</feature>
<proteinExistence type="predicted"/>
<organism evidence="8 9">
    <name type="scientific">Polyplosphaeria fusca</name>
    <dbReference type="NCBI Taxonomy" id="682080"/>
    <lineage>
        <taxon>Eukaryota</taxon>
        <taxon>Fungi</taxon>
        <taxon>Dikarya</taxon>
        <taxon>Ascomycota</taxon>
        <taxon>Pezizomycotina</taxon>
        <taxon>Dothideomycetes</taxon>
        <taxon>Pleosporomycetidae</taxon>
        <taxon>Pleosporales</taxon>
        <taxon>Tetraplosphaeriaceae</taxon>
        <taxon>Polyplosphaeria</taxon>
    </lineage>
</organism>
<feature type="transmembrane region" description="Helical" evidence="6">
    <location>
        <begin position="392"/>
        <end position="416"/>
    </location>
</feature>
<comment type="caution">
    <text evidence="8">The sequence shown here is derived from an EMBL/GenBank/DDBJ whole genome shotgun (WGS) entry which is preliminary data.</text>
</comment>
<feature type="transmembrane region" description="Helical" evidence="6">
    <location>
        <begin position="304"/>
        <end position="322"/>
    </location>
</feature>
<keyword evidence="2 6" id="KW-0812">Transmembrane</keyword>
<keyword evidence="9" id="KW-1185">Reference proteome</keyword>
<gene>
    <name evidence="8" type="ORF">EJ04DRAFT_441883</name>
</gene>
<dbReference type="OrthoDB" id="413079at2759"/>
<evidence type="ECO:0000256" key="5">
    <source>
        <dbReference type="SAM" id="MobiDB-lite"/>
    </source>
</evidence>
<keyword evidence="4 6" id="KW-0472">Membrane</keyword>
<evidence type="ECO:0000256" key="2">
    <source>
        <dbReference type="ARBA" id="ARBA00022692"/>
    </source>
</evidence>
<dbReference type="InterPro" id="IPR051788">
    <property type="entry name" value="MFS_Transporter"/>
</dbReference>
<dbReference type="AlphaFoldDB" id="A0A9P4QVQ1"/>
<evidence type="ECO:0000313" key="8">
    <source>
        <dbReference type="EMBL" id="KAF2731977.1"/>
    </source>
</evidence>